<keyword evidence="3" id="KW-1185">Reference proteome</keyword>
<organism evidence="2 3">
    <name type="scientific">Austropuccinia psidii MF-1</name>
    <dbReference type="NCBI Taxonomy" id="1389203"/>
    <lineage>
        <taxon>Eukaryota</taxon>
        <taxon>Fungi</taxon>
        <taxon>Dikarya</taxon>
        <taxon>Basidiomycota</taxon>
        <taxon>Pucciniomycotina</taxon>
        <taxon>Pucciniomycetes</taxon>
        <taxon>Pucciniales</taxon>
        <taxon>Sphaerophragmiaceae</taxon>
        <taxon>Austropuccinia</taxon>
    </lineage>
</organism>
<comment type="caution">
    <text evidence="2">The sequence shown here is derived from an EMBL/GenBank/DDBJ whole genome shotgun (WGS) entry which is preliminary data.</text>
</comment>
<reference evidence="2" key="1">
    <citation type="submission" date="2021-03" db="EMBL/GenBank/DDBJ databases">
        <title>Draft genome sequence of rust myrtle Austropuccinia psidii MF-1, a brazilian biotype.</title>
        <authorList>
            <person name="Quecine M.C."/>
            <person name="Pachon D.M.R."/>
            <person name="Bonatelli M.L."/>
            <person name="Correr F.H."/>
            <person name="Franceschini L.M."/>
            <person name="Leite T.F."/>
            <person name="Margarido G.R.A."/>
            <person name="Almeida C.A."/>
            <person name="Ferrarezi J.A."/>
            <person name="Labate C.A."/>
        </authorList>
    </citation>
    <scope>NUCLEOTIDE SEQUENCE</scope>
    <source>
        <strain evidence="2">MF-1</strain>
    </source>
</reference>
<gene>
    <name evidence="2" type="ORF">O181_031384</name>
</gene>
<name>A0A9Q3CUR7_9BASI</name>
<feature type="region of interest" description="Disordered" evidence="1">
    <location>
        <begin position="20"/>
        <end position="60"/>
    </location>
</feature>
<protein>
    <submittedName>
        <fullName evidence="2">Uncharacterized protein</fullName>
    </submittedName>
</protein>
<sequence length="346" mass="40120">MSSLARSPDQLSDLPLTLYNSQNLTNNDNSRLALEGKRDTESGDRTDSDGTEGSDTFGNLMKRCPREEELSDEDNLLDRQLILAHFTFNLPAPRRPRKAFTIASKVLKLTIEISDCYEILKQDIIEWQTRLRQYGLSTILKNAVIIIPWKLIMIFESVNPVGLGQSQKCLEAFQKLQALVSRNDLNSQAHCNPTLWNALSSASQLMDELVETLKTLLKLIDKFQGWHKTYVDRFLREHLIPSNSPPTQFMSFWDVQFNNSKIEHAIECSHNFGKVTLDLIDCLLFFLQSLKRGNRSLEFWKHLVLKAKFDHVQFLDWLIYWIEVLTSYHKALKNLKQIPNRFSFEL</sequence>
<feature type="compositionally biased region" description="Polar residues" evidence="1">
    <location>
        <begin position="20"/>
        <end position="30"/>
    </location>
</feature>
<evidence type="ECO:0000313" key="2">
    <source>
        <dbReference type="EMBL" id="MBW0491669.1"/>
    </source>
</evidence>
<evidence type="ECO:0000256" key="1">
    <source>
        <dbReference type="SAM" id="MobiDB-lite"/>
    </source>
</evidence>
<feature type="compositionally biased region" description="Basic and acidic residues" evidence="1">
    <location>
        <begin position="34"/>
        <end position="48"/>
    </location>
</feature>
<evidence type="ECO:0000313" key="3">
    <source>
        <dbReference type="Proteomes" id="UP000765509"/>
    </source>
</evidence>
<dbReference type="AlphaFoldDB" id="A0A9Q3CUR7"/>
<proteinExistence type="predicted"/>
<accession>A0A9Q3CUR7</accession>
<dbReference type="Proteomes" id="UP000765509">
    <property type="component" value="Unassembled WGS sequence"/>
</dbReference>
<dbReference type="EMBL" id="AVOT02011202">
    <property type="protein sequence ID" value="MBW0491669.1"/>
    <property type="molecule type" value="Genomic_DNA"/>
</dbReference>